<dbReference type="InterPro" id="IPR019734">
    <property type="entry name" value="TPR_rpt"/>
</dbReference>
<name>A0A6A6M5R0_HEVBR</name>
<reference evidence="4 5" key="1">
    <citation type="journal article" date="2020" name="Mol. Plant">
        <title>The Chromosome-Based Rubber Tree Genome Provides New Insights into Spurge Genome Evolution and Rubber Biosynthesis.</title>
        <authorList>
            <person name="Liu J."/>
            <person name="Shi C."/>
            <person name="Shi C.C."/>
            <person name="Li W."/>
            <person name="Zhang Q.J."/>
            <person name="Zhang Y."/>
            <person name="Li K."/>
            <person name="Lu H.F."/>
            <person name="Shi C."/>
            <person name="Zhu S.T."/>
            <person name="Xiao Z.Y."/>
            <person name="Nan H."/>
            <person name="Yue Y."/>
            <person name="Zhu X.G."/>
            <person name="Wu Y."/>
            <person name="Hong X.N."/>
            <person name="Fan G.Y."/>
            <person name="Tong Y."/>
            <person name="Zhang D."/>
            <person name="Mao C.L."/>
            <person name="Liu Y.L."/>
            <person name="Hao S.J."/>
            <person name="Liu W.Q."/>
            <person name="Lv M.Q."/>
            <person name="Zhang H.B."/>
            <person name="Liu Y."/>
            <person name="Hu-Tang G.R."/>
            <person name="Wang J.P."/>
            <person name="Wang J.H."/>
            <person name="Sun Y.H."/>
            <person name="Ni S.B."/>
            <person name="Chen W.B."/>
            <person name="Zhang X.C."/>
            <person name="Jiao Y.N."/>
            <person name="Eichler E.E."/>
            <person name="Li G.H."/>
            <person name="Liu X."/>
            <person name="Gao L.Z."/>
        </authorList>
    </citation>
    <scope>NUCLEOTIDE SEQUENCE [LARGE SCALE GENOMIC DNA]</scope>
    <source>
        <strain evidence="5">cv. GT1</strain>
        <tissue evidence="4">Leaf</tissue>
    </source>
</reference>
<keyword evidence="5" id="KW-1185">Reference proteome</keyword>
<comment type="caution">
    <text evidence="4">The sequence shown here is derived from an EMBL/GenBank/DDBJ whole genome shotgun (WGS) entry which is preliminary data.</text>
</comment>
<dbReference type="Gene3D" id="1.25.40.10">
    <property type="entry name" value="Tetratricopeptide repeat domain"/>
    <property type="match status" value="1"/>
</dbReference>
<feature type="repeat" description="TPR" evidence="1">
    <location>
        <begin position="57"/>
        <end position="90"/>
    </location>
</feature>
<evidence type="ECO:0000256" key="1">
    <source>
        <dbReference type="PROSITE-ProRule" id="PRU00339"/>
    </source>
</evidence>
<dbReference type="Pfam" id="PF00515">
    <property type="entry name" value="TPR_1"/>
    <property type="match status" value="1"/>
</dbReference>
<dbReference type="SUPFAM" id="SSF48452">
    <property type="entry name" value="TPR-like"/>
    <property type="match status" value="1"/>
</dbReference>
<dbReference type="PANTHER" id="PTHR47329">
    <property type="entry name" value="OS05G0129900 PROTEIN"/>
    <property type="match status" value="1"/>
</dbReference>
<organism evidence="4 5">
    <name type="scientific">Hevea brasiliensis</name>
    <name type="common">Para rubber tree</name>
    <name type="synonym">Siphonia brasiliensis</name>
    <dbReference type="NCBI Taxonomy" id="3981"/>
    <lineage>
        <taxon>Eukaryota</taxon>
        <taxon>Viridiplantae</taxon>
        <taxon>Streptophyta</taxon>
        <taxon>Embryophyta</taxon>
        <taxon>Tracheophyta</taxon>
        <taxon>Spermatophyta</taxon>
        <taxon>Magnoliopsida</taxon>
        <taxon>eudicotyledons</taxon>
        <taxon>Gunneridae</taxon>
        <taxon>Pentapetalae</taxon>
        <taxon>rosids</taxon>
        <taxon>fabids</taxon>
        <taxon>Malpighiales</taxon>
        <taxon>Euphorbiaceae</taxon>
        <taxon>Crotonoideae</taxon>
        <taxon>Micrandreae</taxon>
        <taxon>Hevea</taxon>
    </lineage>
</organism>
<keyword evidence="1" id="KW-0802">TPR repeat</keyword>
<dbReference type="PROSITE" id="PS50005">
    <property type="entry name" value="TPR"/>
    <property type="match status" value="1"/>
</dbReference>
<dbReference type="InterPro" id="IPR025986">
    <property type="entry name" value="RPAP3-like_C"/>
</dbReference>
<dbReference type="PANTHER" id="PTHR47329:SF1">
    <property type="entry name" value="OS05G0129900 PROTEIN"/>
    <property type="match status" value="1"/>
</dbReference>
<evidence type="ECO:0000259" key="3">
    <source>
        <dbReference type="Pfam" id="PF13877"/>
    </source>
</evidence>
<dbReference type="Pfam" id="PF13181">
    <property type="entry name" value="TPR_8"/>
    <property type="match status" value="1"/>
</dbReference>
<proteinExistence type="predicted"/>
<feature type="region of interest" description="Disordered" evidence="2">
    <location>
        <begin position="220"/>
        <end position="249"/>
    </location>
</feature>
<dbReference type="EMBL" id="JAAGAX010000008">
    <property type="protein sequence ID" value="KAF2307309.1"/>
    <property type="molecule type" value="Genomic_DNA"/>
</dbReference>
<protein>
    <recommendedName>
        <fullName evidence="3">RNA-polymerase II-associated protein 3-like C-terminal domain-containing protein</fullName>
    </recommendedName>
</protein>
<dbReference type="SMART" id="SM00028">
    <property type="entry name" value="TPR"/>
    <property type="match status" value="2"/>
</dbReference>
<dbReference type="Proteomes" id="UP000467840">
    <property type="component" value="Chromosome 9"/>
</dbReference>
<sequence>MGDGSHPDMKEVLMLKNMIERIEMEGYLPNTPQDFQGFLNDLQDWELSLKDRDKKMKPPASDKGNEYFRQKKFKEAIECYSRSIALSPTAVAYANRAMAYLKIRKFQEAENDCTEALNLDDRYIKAYSRRATARKELGRFKESIEVIAANFFQEILHKVSGAVRSSEHGTQKGGILEAKINGHDVNSVSSGSQRTGVSTCQKDKNKESVGEVILKKSSSVEEIKNKSSRAGSRTENQANVSYTNATSNSHMDIVQGENWGWDKEKSMPTLNQLICPALTLSVKLLQRYHHKMEKQKPKASVQELASRAASRATAEAAKNITPPNSAYQFEATSPSALPQIFKNALSAPMLIDIIKCVASVFIDDMNLAVKYVENLVKVPRFNMLLMCLSAADKADLVKIWDEVFCGEATPIEHAEILDDLRSKQRQSRPRILPRAPIMAAKVETVSTCLLRDFPVLQKVAKCSQFFRARS</sequence>
<dbReference type="AlphaFoldDB" id="A0A6A6M5R0"/>
<evidence type="ECO:0000313" key="4">
    <source>
        <dbReference type="EMBL" id="KAF2307309.1"/>
    </source>
</evidence>
<dbReference type="Pfam" id="PF13877">
    <property type="entry name" value="RPAP3_C"/>
    <property type="match status" value="1"/>
</dbReference>
<evidence type="ECO:0000313" key="5">
    <source>
        <dbReference type="Proteomes" id="UP000467840"/>
    </source>
</evidence>
<accession>A0A6A6M5R0</accession>
<feature type="domain" description="RNA-polymerase II-associated protein 3-like C-terminal" evidence="3">
    <location>
        <begin position="323"/>
        <end position="393"/>
    </location>
</feature>
<gene>
    <name evidence="4" type="ORF">GH714_026241</name>
</gene>
<evidence type="ECO:0000256" key="2">
    <source>
        <dbReference type="SAM" id="MobiDB-lite"/>
    </source>
</evidence>
<feature type="compositionally biased region" description="Polar residues" evidence="2">
    <location>
        <begin position="228"/>
        <end position="249"/>
    </location>
</feature>
<dbReference type="InterPro" id="IPR011990">
    <property type="entry name" value="TPR-like_helical_dom_sf"/>
</dbReference>